<sequence>MVLLQQVVAAIEQHPEQYNPAFYRDLDVTPVTFDLAGWTAEVVGMPWCEGELAEFCIEGPCGDPIAVDFWAAEALGLDAEQASKMFRELYENPHAALDYARTLIMSNLEVWTDV</sequence>
<proteinExistence type="predicted"/>
<organism evidence="1 2">
    <name type="scientific">Rhodococcus ruber</name>
    <dbReference type="NCBI Taxonomy" id="1830"/>
    <lineage>
        <taxon>Bacteria</taxon>
        <taxon>Bacillati</taxon>
        <taxon>Actinomycetota</taxon>
        <taxon>Actinomycetes</taxon>
        <taxon>Mycobacteriales</taxon>
        <taxon>Nocardiaceae</taxon>
        <taxon>Rhodococcus</taxon>
    </lineage>
</organism>
<dbReference type="EMBL" id="CCSD01000056">
    <property type="protein sequence ID" value="CDZ88961.1"/>
    <property type="molecule type" value="Genomic_DNA"/>
</dbReference>
<name>A0A098BML8_9NOCA</name>
<evidence type="ECO:0000313" key="2">
    <source>
        <dbReference type="Proteomes" id="UP000042997"/>
    </source>
</evidence>
<protein>
    <submittedName>
        <fullName evidence="1">Uncharacterized protein</fullName>
    </submittedName>
</protein>
<dbReference type="AlphaFoldDB" id="A0A098BML8"/>
<evidence type="ECO:0000313" key="1">
    <source>
        <dbReference type="EMBL" id="CDZ88961.1"/>
    </source>
</evidence>
<gene>
    <name evidence="1" type="ORF">RHRU231_450128</name>
</gene>
<reference evidence="1 2" key="1">
    <citation type="journal article" date="2014" name="Genome Announc.">
        <title>Draft Genome Sequence of Propane- and Butane-Oxidizing Actinobacterium Rhodococcus ruber IEGM 231.</title>
        <authorList>
            <person name="Ivshina I.B."/>
            <person name="Kuyukina M.S."/>
            <person name="Krivoruchko A.V."/>
            <person name="Barbe V."/>
            <person name="Fischer C."/>
        </authorList>
    </citation>
    <scope>NUCLEOTIDE SEQUENCE [LARGE SCALE GENOMIC DNA]</scope>
</reference>
<dbReference type="Proteomes" id="UP000042997">
    <property type="component" value="Unassembled WGS sequence"/>
</dbReference>
<accession>A0A098BML8</accession>